<evidence type="ECO:0000256" key="2">
    <source>
        <dbReference type="ARBA" id="ARBA00023015"/>
    </source>
</evidence>
<dbReference type="GO" id="GO:0045892">
    <property type="term" value="P:negative regulation of DNA-templated transcription"/>
    <property type="evidence" value="ECO:0007669"/>
    <property type="project" value="InterPro"/>
</dbReference>
<dbReference type="Gene3D" id="1.10.4040.10">
    <property type="entry name" value="Penicillinase repressor domain"/>
    <property type="match status" value="1"/>
</dbReference>
<organism evidence="5 6">
    <name type="scientific">Candidatus Scatomorpha merdipullorum</name>
    <dbReference type="NCBI Taxonomy" id="2840927"/>
    <lineage>
        <taxon>Bacteria</taxon>
        <taxon>Bacillati</taxon>
        <taxon>Bacillota</taxon>
        <taxon>Clostridia</taxon>
        <taxon>Eubacteriales</taxon>
        <taxon>Candidatus Scatomorpha</taxon>
    </lineage>
</organism>
<evidence type="ECO:0000256" key="4">
    <source>
        <dbReference type="ARBA" id="ARBA00023163"/>
    </source>
</evidence>
<gene>
    <name evidence="5" type="ORF">IAC18_08955</name>
</gene>
<dbReference type="GO" id="GO:0003677">
    <property type="term" value="F:DNA binding"/>
    <property type="evidence" value="ECO:0007669"/>
    <property type="project" value="UniProtKB-KW"/>
</dbReference>
<proteinExistence type="inferred from homology"/>
<dbReference type="Gene3D" id="1.10.10.10">
    <property type="entry name" value="Winged helix-like DNA-binding domain superfamily/Winged helix DNA-binding domain"/>
    <property type="match status" value="1"/>
</dbReference>
<evidence type="ECO:0000256" key="3">
    <source>
        <dbReference type="ARBA" id="ARBA00023125"/>
    </source>
</evidence>
<name>A0A9D1FEV8_9FIRM</name>
<evidence type="ECO:0000313" key="5">
    <source>
        <dbReference type="EMBL" id="HIS67683.1"/>
    </source>
</evidence>
<dbReference type="EMBL" id="DVJK01000256">
    <property type="protein sequence ID" value="HIS67683.1"/>
    <property type="molecule type" value="Genomic_DNA"/>
</dbReference>
<dbReference type="Pfam" id="PF03965">
    <property type="entry name" value="Penicillinase_R"/>
    <property type="match status" value="1"/>
</dbReference>
<dbReference type="InterPro" id="IPR005650">
    <property type="entry name" value="BlaI_family"/>
</dbReference>
<dbReference type="PIRSF" id="PIRSF019455">
    <property type="entry name" value="CopR_AtkY"/>
    <property type="match status" value="1"/>
</dbReference>
<keyword evidence="2" id="KW-0805">Transcription regulation</keyword>
<dbReference type="InterPro" id="IPR036390">
    <property type="entry name" value="WH_DNA-bd_sf"/>
</dbReference>
<evidence type="ECO:0000256" key="1">
    <source>
        <dbReference type="ARBA" id="ARBA00011046"/>
    </source>
</evidence>
<dbReference type="InterPro" id="IPR036388">
    <property type="entry name" value="WH-like_DNA-bd_sf"/>
</dbReference>
<dbReference type="Proteomes" id="UP000824001">
    <property type="component" value="Unassembled WGS sequence"/>
</dbReference>
<sequence length="119" mass="13406">MRITDAEWAVMEALWGGESFALGELAERLRGTNGWNKNTVYTYLTRMAAKGLVKIDRSGPRPYSAAVSRSDCAREERSELLNRVYKGAAGELIAAFLKESHISRAEAERLRRLLDEMEV</sequence>
<comment type="similarity">
    <text evidence="1">Belongs to the BlaI transcriptional regulatory family.</text>
</comment>
<comment type="caution">
    <text evidence="5">The sequence shown here is derived from an EMBL/GenBank/DDBJ whole genome shotgun (WGS) entry which is preliminary data.</text>
</comment>
<reference evidence="5" key="1">
    <citation type="submission" date="2020-10" db="EMBL/GenBank/DDBJ databases">
        <authorList>
            <person name="Gilroy R."/>
        </authorList>
    </citation>
    <scope>NUCLEOTIDE SEQUENCE</scope>
    <source>
        <strain evidence="5">ChiHjej10B9-9673</strain>
    </source>
</reference>
<reference evidence="5" key="2">
    <citation type="journal article" date="2021" name="PeerJ">
        <title>Extensive microbial diversity within the chicken gut microbiome revealed by metagenomics and culture.</title>
        <authorList>
            <person name="Gilroy R."/>
            <person name="Ravi A."/>
            <person name="Getino M."/>
            <person name="Pursley I."/>
            <person name="Horton D.L."/>
            <person name="Alikhan N.F."/>
            <person name="Baker D."/>
            <person name="Gharbi K."/>
            <person name="Hall N."/>
            <person name="Watson M."/>
            <person name="Adriaenssens E.M."/>
            <person name="Foster-Nyarko E."/>
            <person name="Jarju S."/>
            <person name="Secka A."/>
            <person name="Antonio M."/>
            <person name="Oren A."/>
            <person name="Chaudhuri R.R."/>
            <person name="La Ragione R."/>
            <person name="Hildebrand F."/>
            <person name="Pallen M.J."/>
        </authorList>
    </citation>
    <scope>NUCLEOTIDE SEQUENCE</scope>
    <source>
        <strain evidence="5">ChiHjej10B9-9673</strain>
    </source>
</reference>
<evidence type="ECO:0000313" key="6">
    <source>
        <dbReference type="Proteomes" id="UP000824001"/>
    </source>
</evidence>
<dbReference type="SUPFAM" id="SSF46785">
    <property type="entry name" value="Winged helix' DNA-binding domain"/>
    <property type="match status" value="1"/>
</dbReference>
<keyword evidence="4" id="KW-0804">Transcription</keyword>
<keyword evidence="3" id="KW-0238">DNA-binding</keyword>
<dbReference type="AlphaFoldDB" id="A0A9D1FEV8"/>
<protein>
    <submittedName>
        <fullName evidence="5">BlaI/MecI/CopY family transcriptional regulator</fullName>
    </submittedName>
</protein>
<accession>A0A9D1FEV8</accession>